<protein>
    <submittedName>
        <fullName evidence="1">2'-5' RNA ligase family protein</fullName>
    </submittedName>
</protein>
<keyword evidence="2" id="KW-1185">Reference proteome</keyword>
<dbReference type="Pfam" id="PF13563">
    <property type="entry name" value="2_5_RNA_ligase2"/>
    <property type="match status" value="1"/>
</dbReference>
<accession>A0ABP8DQN8</accession>
<dbReference type="Proteomes" id="UP001500620">
    <property type="component" value="Unassembled WGS sequence"/>
</dbReference>
<proteinExistence type="predicted"/>
<dbReference type="GO" id="GO:0016874">
    <property type="term" value="F:ligase activity"/>
    <property type="evidence" value="ECO:0007669"/>
    <property type="project" value="UniProtKB-KW"/>
</dbReference>
<organism evidence="1 2">
    <name type="scientific">Dactylosporangium darangshiense</name>
    <dbReference type="NCBI Taxonomy" id="579108"/>
    <lineage>
        <taxon>Bacteria</taxon>
        <taxon>Bacillati</taxon>
        <taxon>Actinomycetota</taxon>
        <taxon>Actinomycetes</taxon>
        <taxon>Micromonosporales</taxon>
        <taxon>Micromonosporaceae</taxon>
        <taxon>Dactylosporangium</taxon>
    </lineage>
</organism>
<comment type="caution">
    <text evidence="1">The sequence shown here is derived from an EMBL/GenBank/DDBJ whole genome shotgun (WGS) entry which is preliminary data.</text>
</comment>
<dbReference type="Gene3D" id="3.90.1140.10">
    <property type="entry name" value="Cyclic phosphodiesterase"/>
    <property type="match status" value="1"/>
</dbReference>
<dbReference type="EMBL" id="BAABAT010000048">
    <property type="protein sequence ID" value="GAA4261806.1"/>
    <property type="molecule type" value="Genomic_DNA"/>
</dbReference>
<dbReference type="SUPFAM" id="SSF55144">
    <property type="entry name" value="LigT-like"/>
    <property type="match status" value="1"/>
</dbReference>
<reference evidence="2" key="1">
    <citation type="journal article" date="2019" name="Int. J. Syst. Evol. Microbiol.">
        <title>The Global Catalogue of Microorganisms (GCM) 10K type strain sequencing project: providing services to taxonomists for standard genome sequencing and annotation.</title>
        <authorList>
            <consortium name="The Broad Institute Genomics Platform"/>
            <consortium name="The Broad Institute Genome Sequencing Center for Infectious Disease"/>
            <person name="Wu L."/>
            <person name="Ma J."/>
        </authorList>
    </citation>
    <scope>NUCLEOTIDE SEQUENCE [LARGE SCALE GENOMIC DNA]</scope>
    <source>
        <strain evidence="2">JCM 17441</strain>
    </source>
</reference>
<evidence type="ECO:0000313" key="2">
    <source>
        <dbReference type="Proteomes" id="UP001500620"/>
    </source>
</evidence>
<keyword evidence="1" id="KW-0436">Ligase</keyword>
<dbReference type="InterPro" id="IPR009097">
    <property type="entry name" value="Cyclic_Pdiesterase"/>
</dbReference>
<sequence>MAHGTEQTAVIVPVEAAEPLVGRFRAAYDPAAGWGVGAHVTVLFPFVPPDALDAAALADLAAAVASVPRFTATLTAARWFDERVLWLAPEPAEGFRALTAAVWARFPDYPPYGGQHAEVIPHLTVGDSAPVDRLRAAQAAIEPLLPVPFAVSSARLIRGRAAPDSWTTVAELSLAG</sequence>
<evidence type="ECO:0000313" key="1">
    <source>
        <dbReference type="EMBL" id="GAA4261806.1"/>
    </source>
</evidence>
<dbReference type="RefSeq" id="WP_345138915.1">
    <property type="nucleotide sequence ID" value="NZ_BAABAT010000048.1"/>
</dbReference>
<gene>
    <name evidence="1" type="ORF">GCM10022255_095930</name>
</gene>
<name>A0ABP8DQN8_9ACTN</name>